<dbReference type="GO" id="GO:0003700">
    <property type="term" value="F:DNA-binding transcription factor activity"/>
    <property type="evidence" value="ECO:0007669"/>
    <property type="project" value="InterPro"/>
</dbReference>
<proteinExistence type="predicted"/>
<dbReference type="Pfam" id="PF12833">
    <property type="entry name" value="HTH_18"/>
    <property type="match status" value="1"/>
</dbReference>
<name>A0A5R9G459_9BACL</name>
<feature type="domain" description="Response regulatory" evidence="6">
    <location>
        <begin position="2"/>
        <end position="119"/>
    </location>
</feature>
<dbReference type="PROSITE" id="PS00041">
    <property type="entry name" value="HTH_ARAC_FAMILY_1"/>
    <property type="match status" value="1"/>
</dbReference>
<dbReference type="AlphaFoldDB" id="A0A5R9G459"/>
<feature type="domain" description="HTH araC/xylS-type" evidence="5">
    <location>
        <begin position="413"/>
        <end position="511"/>
    </location>
</feature>
<dbReference type="GO" id="GO:0043565">
    <property type="term" value="F:sequence-specific DNA binding"/>
    <property type="evidence" value="ECO:0007669"/>
    <property type="project" value="InterPro"/>
</dbReference>
<dbReference type="Gene3D" id="3.40.50.2300">
    <property type="match status" value="1"/>
</dbReference>
<keyword evidence="3" id="KW-0804">Transcription</keyword>
<dbReference type="Gene3D" id="1.10.10.60">
    <property type="entry name" value="Homeodomain-like"/>
    <property type="match status" value="2"/>
</dbReference>
<dbReference type="Proteomes" id="UP000309676">
    <property type="component" value="Unassembled WGS sequence"/>
</dbReference>
<evidence type="ECO:0000256" key="1">
    <source>
        <dbReference type="ARBA" id="ARBA00023015"/>
    </source>
</evidence>
<dbReference type="CDD" id="cd17536">
    <property type="entry name" value="REC_YesN-like"/>
    <property type="match status" value="1"/>
</dbReference>
<dbReference type="OrthoDB" id="159632at2"/>
<dbReference type="InterPro" id="IPR011006">
    <property type="entry name" value="CheY-like_superfamily"/>
</dbReference>
<dbReference type="InterPro" id="IPR018060">
    <property type="entry name" value="HTH_AraC"/>
</dbReference>
<dbReference type="SUPFAM" id="SSF46689">
    <property type="entry name" value="Homeodomain-like"/>
    <property type="match status" value="2"/>
</dbReference>
<dbReference type="GO" id="GO:0000160">
    <property type="term" value="P:phosphorelay signal transduction system"/>
    <property type="evidence" value="ECO:0007669"/>
    <property type="project" value="InterPro"/>
</dbReference>
<sequence>MKVLIVDDEEHVREGVELAIDWEAYGIRSILMAEDGVSAMELVRREDPDLIICDMSMPRMDGPRFLELLREEGWNAKVIVLSGYQEFRYARATLLASGVDYLLKPFKIDDLDRVVAKAVESIKESRHLRTEDIHKNYRLKEADSLFNEQKMAAYLQADPIHEEGVLQLLHDVGLTESPFFTLVYLPINGNHVIERYYLGDESLFLFSVKNVLRDIVQHVGPYYGFSYDSFFVVLLQAELDEAELEFYRKRIADAWEQALRLRTISGVSRQPGTAGQLQTSLKTAKSEILHANIFGPTEKAGEPKPFLSFMDHEMLLLEAIRNRDKVRIRQLVRQFAETLRSKEVVPVKELQHYSVEANLLFMRIHHQLREQAPLEAMPLWLSDLQEWERTLISMFQSIIDNANEDASTIHTISAVKHYIADHLNEDITLSSLAERFHFSPQYLSKRFKEMYNVTVINYLTQSRMEKAAALLRHTELPVQDIARTVGYEDDNYFGKVFRKHYGASPTQFRKERK</sequence>
<dbReference type="EMBL" id="VCIW01000024">
    <property type="protein sequence ID" value="TLS49106.1"/>
    <property type="molecule type" value="Genomic_DNA"/>
</dbReference>
<evidence type="ECO:0000256" key="4">
    <source>
        <dbReference type="PROSITE-ProRule" id="PRU00169"/>
    </source>
</evidence>
<dbReference type="InterPro" id="IPR009057">
    <property type="entry name" value="Homeodomain-like_sf"/>
</dbReference>
<dbReference type="SMART" id="SM00342">
    <property type="entry name" value="HTH_ARAC"/>
    <property type="match status" value="1"/>
</dbReference>
<accession>A0A5R9G459</accession>
<keyword evidence="8" id="KW-1185">Reference proteome</keyword>
<dbReference type="InterPro" id="IPR018062">
    <property type="entry name" value="HTH_AraC-typ_CS"/>
</dbReference>
<organism evidence="7 8">
    <name type="scientific">Paenibacillus antri</name>
    <dbReference type="NCBI Taxonomy" id="2582848"/>
    <lineage>
        <taxon>Bacteria</taxon>
        <taxon>Bacillati</taxon>
        <taxon>Bacillota</taxon>
        <taxon>Bacilli</taxon>
        <taxon>Bacillales</taxon>
        <taxon>Paenibacillaceae</taxon>
        <taxon>Paenibacillus</taxon>
    </lineage>
</organism>
<gene>
    <name evidence="7" type="ORF">FE782_27070</name>
</gene>
<dbReference type="PRINTS" id="PR00032">
    <property type="entry name" value="HTHARAC"/>
</dbReference>
<keyword evidence="1" id="KW-0805">Transcription regulation</keyword>
<keyword evidence="4" id="KW-0597">Phosphoprotein</keyword>
<dbReference type="PANTHER" id="PTHR43280">
    <property type="entry name" value="ARAC-FAMILY TRANSCRIPTIONAL REGULATOR"/>
    <property type="match status" value="1"/>
</dbReference>
<protein>
    <submittedName>
        <fullName evidence="7">Response regulator</fullName>
    </submittedName>
</protein>
<comment type="caution">
    <text evidence="7">The sequence shown here is derived from an EMBL/GenBank/DDBJ whole genome shotgun (WGS) entry which is preliminary data.</text>
</comment>
<reference evidence="7 8" key="1">
    <citation type="submission" date="2019-05" db="EMBL/GenBank/DDBJ databases">
        <authorList>
            <person name="Narsing Rao M.P."/>
            <person name="Li W.J."/>
        </authorList>
    </citation>
    <scope>NUCLEOTIDE SEQUENCE [LARGE SCALE GENOMIC DNA]</scope>
    <source>
        <strain evidence="7 8">SYSU_K30003</strain>
    </source>
</reference>
<dbReference type="InterPro" id="IPR001789">
    <property type="entry name" value="Sig_transdc_resp-reg_receiver"/>
</dbReference>
<evidence type="ECO:0000256" key="3">
    <source>
        <dbReference type="ARBA" id="ARBA00023163"/>
    </source>
</evidence>
<keyword evidence="2" id="KW-0238">DNA-binding</keyword>
<dbReference type="SMART" id="SM00448">
    <property type="entry name" value="REC"/>
    <property type="match status" value="1"/>
</dbReference>
<evidence type="ECO:0000259" key="5">
    <source>
        <dbReference type="PROSITE" id="PS01124"/>
    </source>
</evidence>
<dbReference type="SUPFAM" id="SSF52172">
    <property type="entry name" value="CheY-like"/>
    <property type="match status" value="1"/>
</dbReference>
<dbReference type="InterPro" id="IPR020449">
    <property type="entry name" value="Tscrpt_reg_AraC-type_HTH"/>
</dbReference>
<feature type="modified residue" description="4-aspartylphosphate" evidence="4">
    <location>
        <position position="54"/>
    </location>
</feature>
<dbReference type="PROSITE" id="PS50110">
    <property type="entry name" value="RESPONSE_REGULATORY"/>
    <property type="match status" value="1"/>
</dbReference>
<evidence type="ECO:0000259" key="6">
    <source>
        <dbReference type="PROSITE" id="PS50110"/>
    </source>
</evidence>
<evidence type="ECO:0000256" key="2">
    <source>
        <dbReference type="ARBA" id="ARBA00023125"/>
    </source>
</evidence>
<dbReference type="Pfam" id="PF00072">
    <property type="entry name" value="Response_reg"/>
    <property type="match status" value="1"/>
</dbReference>
<evidence type="ECO:0000313" key="8">
    <source>
        <dbReference type="Proteomes" id="UP000309676"/>
    </source>
</evidence>
<dbReference type="PANTHER" id="PTHR43280:SF2">
    <property type="entry name" value="HTH-TYPE TRANSCRIPTIONAL REGULATOR EXSA"/>
    <property type="match status" value="1"/>
</dbReference>
<evidence type="ECO:0000313" key="7">
    <source>
        <dbReference type="EMBL" id="TLS49106.1"/>
    </source>
</evidence>
<dbReference type="PROSITE" id="PS01124">
    <property type="entry name" value="HTH_ARAC_FAMILY_2"/>
    <property type="match status" value="1"/>
</dbReference>
<dbReference type="RefSeq" id="WP_138197488.1">
    <property type="nucleotide sequence ID" value="NZ_VCIW01000024.1"/>
</dbReference>